<name>A0A445MZA4_9BACT</name>
<proteinExistence type="predicted"/>
<evidence type="ECO:0000313" key="1">
    <source>
        <dbReference type="EMBL" id="SPD74830.1"/>
    </source>
</evidence>
<sequence length="153" mass="16844">MHIDPNDKIIIPACPKNTPVPEKTKDRAFSEILNQLAGMPEDSESPSKRAQSMDNVCMAELNPFIYGEKTRIVEGAHGLLDIFSEYQHKLADPSCSLKDIAPLVNQMELDNASLISALNLLPDGDRLKGIINQILIASSLEVLKFNRGDYVGP</sequence>
<reference evidence="1" key="1">
    <citation type="submission" date="2018-01" db="EMBL/GenBank/DDBJ databases">
        <authorList>
            <person name="Regsiter A."/>
            <person name="William W."/>
        </authorList>
    </citation>
    <scope>NUCLEOTIDE SEQUENCE</scope>
    <source>
        <strain evidence="1">TRIP AH-1</strain>
    </source>
</reference>
<dbReference type="EMBL" id="OJIN01000176">
    <property type="protein sequence ID" value="SPD74830.1"/>
    <property type="molecule type" value="Genomic_DNA"/>
</dbReference>
<dbReference type="AlphaFoldDB" id="A0A445MZA4"/>
<protein>
    <submittedName>
        <fullName evidence="1">Uncharacterized protein</fullName>
    </submittedName>
</protein>
<accession>A0A445MZA4</accession>
<gene>
    <name evidence="1" type="ORF">PITCH_A350039</name>
</gene>
<organism evidence="1">
    <name type="scientific">uncultured Desulfobacterium sp</name>
    <dbReference type="NCBI Taxonomy" id="201089"/>
    <lineage>
        <taxon>Bacteria</taxon>
        <taxon>Pseudomonadati</taxon>
        <taxon>Thermodesulfobacteriota</taxon>
        <taxon>Desulfobacteria</taxon>
        <taxon>Desulfobacterales</taxon>
        <taxon>Desulfobacteriaceae</taxon>
        <taxon>Desulfobacterium</taxon>
        <taxon>environmental samples</taxon>
    </lineage>
</organism>